<dbReference type="RefSeq" id="XP_005779424.1">
    <property type="nucleotide sequence ID" value="XM_005779367.1"/>
</dbReference>
<reference evidence="1" key="2">
    <citation type="submission" date="2024-10" db="UniProtKB">
        <authorList>
            <consortium name="EnsemblProtists"/>
        </authorList>
    </citation>
    <scope>IDENTIFICATION</scope>
</reference>
<dbReference type="HOGENOM" id="CLU_1191764_0_0_1"/>
<evidence type="ECO:0000313" key="2">
    <source>
        <dbReference type="Proteomes" id="UP000013827"/>
    </source>
</evidence>
<name>A0A0D3JU10_EMIH1</name>
<dbReference type="PaxDb" id="2903-EOD26995"/>
<dbReference type="KEGG" id="ehx:EMIHUDRAFT_236194"/>
<evidence type="ECO:0000313" key="1">
    <source>
        <dbReference type="EnsemblProtists" id="EOD26995"/>
    </source>
</evidence>
<dbReference type="AlphaFoldDB" id="A0A0D3JU10"/>
<dbReference type="Proteomes" id="UP000013827">
    <property type="component" value="Unassembled WGS sequence"/>
</dbReference>
<accession>A0A0D3JU10</accession>
<sequence length="233" mass="24766">MTGQPASTLYDYADSVSLDAQFYLVDTISGTALDQTTIIALCESAAASATCATGDRATTSELKLLQLLDRTDTIRGDPLLDASEIQDAGAGSGVTVSHANKVEIVARSVAILEEGQTLDELAANVTAENELKITQLRENTNLQGNLAFTSLGFCADDNGSKCKELGREFRKGDYGVARLACRQLCERTPGCQAAELLRLHKTYSLCKVCGSAATRTNKAPANNVECLTYNNGD</sequence>
<dbReference type="EnsemblProtists" id="EOD26995">
    <property type="protein sequence ID" value="EOD26995"/>
    <property type="gene ID" value="EMIHUDRAFT_236194"/>
</dbReference>
<organism evidence="1 2">
    <name type="scientific">Emiliania huxleyi (strain CCMP1516)</name>
    <dbReference type="NCBI Taxonomy" id="280463"/>
    <lineage>
        <taxon>Eukaryota</taxon>
        <taxon>Haptista</taxon>
        <taxon>Haptophyta</taxon>
        <taxon>Prymnesiophyceae</taxon>
        <taxon>Isochrysidales</taxon>
        <taxon>Noelaerhabdaceae</taxon>
        <taxon>Emiliania</taxon>
    </lineage>
</organism>
<reference evidence="2" key="1">
    <citation type="journal article" date="2013" name="Nature">
        <title>Pan genome of the phytoplankton Emiliania underpins its global distribution.</title>
        <authorList>
            <person name="Read B.A."/>
            <person name="Kegel J."/>
            <person name="Klute M.J."/>
            <person name="Kuo A."/>
            <person name="Lefebvre S.C."/>
            <person name="Maumus F."/>
            <person name="Mayer C."/>
            <person name="Miller J."/>
            <person name="Monier A."/>
            <person name="Salamov A."/>
            <person name="Young J."/>
            <person name="Aguilar M."/>
            <person name="Claverie J.M."/>
            <person name="Frickenhaus S."/>
            <person name="Gonzalez K."/>
            <person name="Herman E.K."/>
            <person name="Lin Y.C."/>
            <person name="Napier J."/>
            <person name="Ogata H."/>
            <person name="Sarno A.F."/>
            <person name="Shmutz J."/>
            <person name="Schroeder D."/>
            <person name="de Vargas C."/>
            <person name="Verret F."/>
            <person name="von Dassow P."/>
            <person name="Valentin K."/>
            <person name="Van de Peer Y."/>
            <person name="Wheeler G."/>
            <person name="Dacks J.B."/>
            <person name="Delwiche C.F."/>
            <person name="Dyhrman S.T."/>
            <person name="Glockner G."/>
            <person name="John U."/>
            <person name="Richards T."/>
            <person name="Worden A.Z."/>
            <person name="Zhang X."/>
            <person name="Grigoriev I.V."/>
            <person name="Allen A.E."/>
            <person name="Bidle K."/>
            <person name="Borodovsky M."/>
            <person name="Bowler C."/>
            <person name="Brownlee C."/>
            <person name="Cock J.M."/>
            <person name="Elias M."/>
            <person name="Gladyshev V.N."/>
            <person name="Groth M."/>
            <person name="Guda C."/>
            <person name="Hadaegh A."/>
            <person name="Iglesias-Rodriguez M.D."/>
            <person name="Jenkins J."/>
            <person name="Jones B.M."/>
            <person name="Lawson T."/>
            <person name="Leese F."/>
            <person name="Lindquist E."/>
            <person name="Lobanov A."/>
            <person name="Lomsadze A."/>
            <person name="Malik S.B."/>
            <person name="Marsh M.E."/>
            <person name="Mackinder L."/>
            <person name="Mock T."/>
            <person name="Mueller-Roeber B."/>
            <person name="Pagarete A."/>
            <person name="Parker M."/>
            <person name="Probert I."/>
            <person name="Quesneville H."/>
            <person name="Raines C."/>
            <person name="Rensing S.A."/>
            <person name="Riano-Pachon D.M."/>
            <person name="Richier S."/>
            <person name="Rokitta S."/>
            <person name="Shiraiwa Y."/>
            <person name="Soanes D.M."/>
            <person name="van der Giezen M."/>
            <person name="Wahlund T.M."/>
            <person name="Williams B."/>
            <person name="Wilson W."/>
            <person name="Wolfe G."/>
            <person name="Wurch L.L."/>
        </authorList>
    </citation>
    <scope>NUCLEOTIDE SEQUENCE</scope>
</reference>
<protein>
    <recommendedName>
        <fullName evidence="3">LysM domain-containing protein</fullName>
    </recommendedName>
</protein>
<keyword evidence="2" id="KW-1185">Reference proteome</keyword>
<proteinExistence type="predicted"/>
<dbReference type="GeneID" id="17272540"/>
<evidence type="ECO:0008006" key="3">
    <source>
        <dbReference type="Google" id="ProtNLM"/>
    </source>
</evidence>